<accession>A0ACA9RQ15</accession>
<reference evidence="1" key="1">
    <citation type="submission" date="2021-06" db="EMBL/GenBank/DDBJ databases">
        <authorList>
            <person name="Kallberg Y."/>
            <person name="Tangrot J."/>
            <person name="Rosling A."/>
        </authorList>
    </citation>
    <scope>NUCLEOTIDE SEQUENCE</scope>
    <source>
        <strain evidence="1">MA461A</strain>
    </source>
</reference>
<sequence>METKKCWVTLLTMKSYFPGVVCLAKSFMRVKTKYPLLVLVPDLEKEETNLNRNDYDELIQLGSNYDFRFIEIKEITRINLKTSRYMWDYFKEAPTKIRAWEVEGYDIVGLLDADMCVIRNMDELLELDLDDNKIAACHQCVCNSHKHPLFPKD</sequence>
<feature type="non-terminal residue" evidence="1">
    <location>
        <position position="153"/>
    </location>
</feature>
<evidence type="ECO:0000313" key="2">
    <source>
        <dbReference type="Proteomes" id="UP000789920"/>
    </source>
</evidence>
<evidence type="ECO:0000313" key="1">
    <source>
        <dbReference type="EMBL" id="CAG8804241.1"/>
    </source>
</evidence>
<proteinExistence type="predicted"/>
<protein>
    <submittedName>
        <fullName evidence="1">30529_t:CDS:1</fullName>
    </submittedName>
</protein>
<name>A0ACA9RQ15_9GLOM</name>
<keyword evidence="2" id="KW-1185">Reference proteome</keyword>
<gene>
    <name evidence="1" type="ORF">RPERSI_LOCUS21684</name>
</gene>
<dbReference type="Proteomes" id="UP000789920">
    <property type="component" value="Unassembled WGS sequence"/>
</dbReference>
<dbReference type="EMBL" id="CAJVQC010064078">
    <property type="protein sequence ID" value="CAG8804241.1"/>
    <property type="molecule type" value="Genomic_DNA"/>
</dbReference>
<organism evidence="1 2">
    <name type="scientific">Racocetra persica</name>
    <dbReference type="NCBI Taxonomy" id="160502"/>
    <lineage>
        <taxon>Eukaryota</taxon>
        <taxon>Fungi</taxon>
        <taxon>Fungi incertae sedis</taxon>
        <taxon>Mucoromycota</taxon>
        <taxon>Glomeromycotina</taxon>
        <taxon>Glomeromycetes</taxon>
        <taxon>Diversisporales</taxon>
        <taxon>Gigasporaceae</taxon>
        <taxon>Racocetra</taxon>
    </lineage>
</organism>
<comment type="caution">
    <text evidence="1">The sequence shown here is derived from an EMBL/GenBank/DDBJ whole genome shotgun (WGS) entry which is preliminary data.</text>
</comment>